<gene>
    <name evidence="5" type="ORF">HGA10_09340</name>
</gene>
<dbReference type="EMBL" id="JAAXOM010000002">
    <property type="protein sequence ID" value="NKX87512.1"/>
    <property type="molecule type" value="Genomic_DNA"/>
</dbReference>
<evidence type="ECO:0000256" key="1">
    <source>
        <dbReference type="ARBA" id="ARBA00022676"/>
    </source>
</evidence>
<keyword evidence="2 5" id="KW-0808">Transferase</keyword>
<evidence type="ECO:0000313" key="6">
    <source>
        <dbReference type="Proteomes" id="UP000572007"/>
    </source>
</evidence>
<dbReference type="PANTHER" id="PTHR12526">
    <property type="entry name" value="GLYCOSYLTRANSFERASE"/>
    <property type="match status" value="1"/>
</dbReference>
<comment type="caution">
    <text evidence="5">The sequence shown here is derived from an EMBL/GenBank/DDBJ whole genome shotgun (WGS) entry which is preliminary data.</text>
</comment>
<dbReference type="Proteomes" id="UP000572007">
    <property type="component" value="Unassembled WGS sequence"/>
</dbReference>
<dbReference type="RefSeq" id="WP_067643683.1">
    <property type="nucleotide sequence ID" value="NZ_JAAXOM010000002.1"/>
</dbReference>
<evidence type="ECO:0000259" key="3">
    <source>
        <dbReference type="Pfam" id="PF00534"/>
    </source>
</evidence>
<dbReference type="InterPro" id="IPR001296">
    <property type="entry name" value="Glyco_trans_1"/>
</dbReference>
<dbReference type="Pfam" id="PF13579">
    <property type="entry name" value="Glyco_trans_4_4"/>
    <property type="match status" value="1"/>
</dbReference>
<name>A0A846W2T3_9NOCA</name>
<evidence type="ECO:0000256" key="2">
    <source>
        <dbReference type="ARBA" id="ARBA00022679"/>
    </source>
</evidence>
<dbReference type="AlphaFoldDB" id="A0A846W2T3"/>
<evidence type="ECO:0000313" key="5">
    <source>
        <dbReference type="EMBL" id="NKX87512.1"/>
    </source>
</evidence>
<keyword evidence="1" id="KW-0328">Glycosyltransferase</keyword>
<evidence type="ECO:0000259" key="4">
    <source>
        <dbReference type="Pfam" id="PF13579"/>
    </source>
</evidence>
<feature type="domain" description="Glycosyl transferase family 1" evidence="3">
    <location>
        <begin position="218"/>
        <end position="389"/>
    </location>
</feature>
<dbReference type="InterPro" id="IPR028098">
    <property type="entry name" value="Glyco_trans_4-like_N"/>
</dbReference>
<dbReference type="SUPFAM" id="SSF53756">
    <property type="entry name" value="UDP-Glycosyltransferase/glycogen phosphorylase"/>
    <property type="match status" value="1"/>
</dbReference>
<dbReference type="Gene3D" id="3.40.50.2000">
    <property type="entry name" value="Glycogen Phosphorylase B"/>
    <property type="match status" value="2"/>
</dbReference>
<reference evidence="5 6" key="1">
    <citation type="submission" date="2020-04" db="EMBL/GenBank/DDBJ databases">
        <title>MicrobeNet Type strains.</title>
        <authorList>
            <person name="Nicholson A.C."/>
        </authorList>
    </citation>
    <scope>NUCLEOTIDE SEQUENCE [LARGE SCALE GENOMIC DNA]</scope>
    <source>
        <strain evidence="5 6">DSM 44960</strain>
    </source>
</reference>
<keyword evidence="6" id="KW-1185">Reference proteome</keyword>
<organism evidence="5 6">
    <name type="scientific">Nocardia coubleae</name>
    <dbReference type="NCBI Taxonomy" id="356147"/>
    <lineage>
        <taxon>Bacteria</taxon>
        <taxon>Bacillati</taxon>
        <taxon>Actinomycetota</taxon>
        <taxon>Actinomycetes</taxon>
        <taxon>Mycobacteriales</taxon>
        <taxon>Nocardiaceae</taxon>
        <taxon>Nocardia</taxon>
    </lineage>
</organism>
<dbReference type="Pfam" id="PF00534">
    <property type="entry name" value="Glycos_transf_1"/>
    <property type="match status" value="1"/>
</dbReference>
<proteinExistence type="predicted"/>
<dbReference type="PANTHER" id="PTHR12526:SF633">
    <property type="entry name" value="COLANIC ACID BIOSYNTHESIS GLYCOSYL TRANSFERASE WCAI-RELATED"/>
    <property type="match status" value="1"/>
</dbReference>
<sequence length="431" mass="45989">MTSPLSIVIAGLNYAPESTGIAPYTTGVAAGLRARGHRVRVLTGLPHYPQWRLQPGFDDPAALRTEIDGVAVRRLRHFVPDPPSGLGRVRMEASFGARQAAALPSDDVDAVVFVSPAMLSTAAGLLRLRLGRSNSCPAVGVWVQDLYSRGVVETGAMSGRPAQLAAAFESGLLRAADGVVAIHDRFKSTMTSELRVPAERITVIRNWTHLRPAPVIDRAAARRKLGWDDETVIVLHTGNMGAKQGLEHVIAAAGHAQRHGEPVRFVLVGGGNQRPQLEAAGRGIDTLRFLDSLPDGDYQQALAAADVLLVNERPGVGEMAVPSKLTSYFTTGNPVIAATDADSITAAEIRASGGGLVVAPDDPAQLVRTALELGRDRERAAALGAAGRQFCARTLSQTHAIDQFEQWLTDLVETKARHSKGRRGSHRDAVR</sequence>
<dbReference type="CDD" id="cd03794">
    <property type="entry name" value="GT4_WbuB-like"/>
    <property type="match status" value="1"/>
</dbReference>
<feature type="domain" description="Glycosyltransferase subfamily 4-like N-terminal" evidence="4">
    <location>
        <begin position="19"/>
        <end position="207"/>
    </location>
</feature>
<accession>A0A846W2T3</accession>
<dbReference type="GO" id="GO:0016757">
    <property type="term" value="F:glycosyltransferase activity"/>
    <property type="evidence" value="ECO:0007669"/>
    <property type="project" value="UniProtKB-KW"/>
</dbReference>
<protein>
    <submittedName>
        <fullName evidence="5">Glycosyltransferase</fullName>
    </submittedName>
</protein>